<feature type="domain" description="Response regulatory" evidence="13">
    <location>
        <begin position="461"/>
        <end position="578"/>
    </location>
</feature>
<evidence type="ECO:0000256" key="7">
    <source>
        <dbReference type="ARBA" id="ARBA00022840"/>
    </source>
</evidence>
<accession>A0A1E8CK59</accession>
<evidence type="ECO:0000313" key="15">
    <source>
        <dbReference type="Proteomes" id="UP000175669"/>
    </source>
</evidence>
<dbReference type="Pfam" id="PF20969">
    <property type="entry name" value="MASE11"/>
    <property type="match status" value="1"/>
</dbReference>
<sequence length="584" mass="62575">MSAADTNNSMLGIRQRILQTTLWATAALVSIAYIPSVILAYQLQIWSLLVIDNVAWVAVFVLASAKQAPYHLRAGLFLGLWAAIGVFLLWLLGPVGAGTEWLLTVPVLSALFFGFRGAFIGIALTLLILLSYGALLVLAQAPDPAYGDLGYTLESWFGVSGTLLFLCALGSLTAARLLANLEATINELESSRQRIAESLKEREQLQEQLLHSQKLSALGIMASGIAHDFNNLLLPMLMASEEARELAPVGSTQRQHIDNTIVSAERAAHLVKRILSFSQHNNADASSTPVAPALRETAALLRSTMPANIAITTTINASDACILASADMLHQITMNLGTNACLAMKPGGGELAFKLDLSDSGEHVVLTVNDTGPGVPEDIQHRIFEPFFTTRDAGEGTGLGLAIVHKLVTELGGSIRVDSRPDAGTVFTLTFRTTPAAAAISGAVSSYTTTPETTQSPAAYRVMVVDDEELVLATIRMTLQREGFYVIEHASAAPALRHLQDTSKTTIDLLISDQTMPGMTGIELATQVRATLPQLPILLASGNLSETERKQIQLLGNVVPLDKPFSRNMLLSAIDAIRSVRTPL</sequence>
<dbReference type="InterPro" id="IPR003661">
    <property type="entry name" value="HisK_dim/P_dom"/>
</dbReference>
<dbReference type="SMART" id="SM00448">
    <property type="entry name" value="REC"/>
    <property type="match status" value="1"/>
</dbReference>
<dbReference type="AlphaFoldDB" id="A0A1E8CK59"/>
<dbReference type="GO" id="GO:0000155">
    <property type="term" value="F:phosphorelay sensor kinase activity"/>
    <property type="evidence" value="ECO:0007669"/>
    <property type="project" value="InterPro"/>
</dbReference>
<evidence type="ECO:0000256" key="11">
    <source>
        <dbReference type="SAM" id="Phobius"/>
    </source>
</evidence>
<feature type="coiled-coil region" evidence="10">
    <location>
        <begin position="174"/>
        <end position="215"/>
    </location>
</feature>
<proteinExistence type="predicted"/>
<dbReference type="STRING" id="1524254.PHACT_05730"/>
<keyword evidence="8" id="KW-0902">Two-component regulatory system</keyword>
<evidence type="ECO:0000256" key="8">
    <source>
        <dbReference type="ARBA" id="ARBA00023012"/>
    </source>
</evidence>
<keyword evidence="7" id="KW-0067">ATP-binding</keyword>
<feature type="transmembrane region" description="Helical" evidence="11">
    <location>
        <begin position="75"/>
        <end position="93"/>
    </location>
</feature>
<evidence type="ECO:0000256" key="6">
    <source>
        <dbReference type="ARBA" id="ARBA00022777"/>
    </source>
</evidence>
<comment type="caution">
    <text evidence="14">The sequence shown here is derived from an EMBL/GenBank/DDBJ whole genome shotgun (WGS) entry which is preliminary data.</text>
</comment>
<dbReference type="CDD" id="cd00075">
    <property type="entry name" value="HATPase"/>
    <property type="match status" value="1"/>
</dbReference>
<evidence type="ECO:0000259" key="12">
    <source>
        <dbReference type="PROSITE" id="PS50109"/>
    </source>
</evidence>
<dbReference type="PANTHER" id="PTHR43065">
    <property type="entry name" value="SENSOR HISTIDINE KINASE"/>
    <property type="match status" value="1"/>
</dbReference>
<name>A0A1E8CK59_9GAMM</name>
<dbReference type="SMART" id="SM00387">
    <property type="entry name" value="HATPase_c"/>
    <property type="match status" value="1"/>
</dbReference>
<keyword evidence="11" id="KW-0472">Membrane</keyword>
<dbReference type="CDD" id="cd00082">
    <property type="entry name" value="HisKA"/>
    <property type="match status" value="1"/>
</dbReference>
<evidence type="ECO:0000256" key="3">
    <source>
        <dbReference type="ARBA" id="ARBA00022553"/>
    </source>
</evidence>
<evidence type="ECO:0000256" key="1">
    <source>
        <dbReference type="ARBA" id="ARBA00000085"/>
    </source>
</evidence>
<keyword evidence="4" id="KW-0808">Transferase</keyword>
<gene>
    <name evidence="14" type="ORF">PHACT_05730</name>
</gene>
<evidence type="ECO:0000313" key="14">
    <source>
        <dbReference type="EMBL" id="OFE12702.1"/>
    </source>
</evidence>
<keyword evidence="10" id="KW-0175">Coiled coil</keyword>
<dbReference type="Gene3D" id="3.40.50.2300">
    <property type="match status" value="1"/>
</dbReference>
<dbReference type="PROSITE" id="PS50110">
    <property type="entry name" value="RESPONSE_REGULATORY"/>
    <property type="match status" value="1"/>
</dbReference>
<dbReference type="InterPro" id="IPR011006">
    <property type="entry name" value="CheY-like_superfamily"/>
</dbReference>
<dbReference type="Pfam" id="PF00512">
    <property type="entry name" value="HisKA"/>
    <property type="match status" value="1"/>
</dbReference>
<dbReference type="Gene3D" id="3.30.565.10">
    <property type="entry name" value="Histidine kinase-like ATPase, C-terminal domain"/>
    <property type="match status" value="1"/>
</dbReference>
<feature type="transmembrane region" description="Helical" evidence="11">
    <location>
        <begin position="151"/>
        <end position="172"/>
    </location>
</feature>
<dbReference type="SUPFAM" id="SSF52172">
    <property type="entry name" value="CheY-like"/>
    <property type="match status" value="1"/>
</dbReference>
<dbReference type="InterPro" id="IPR004358">
    <property type="entry name" value="Sig_transdc_His_kin-like_C"/>
</dbReference>
<evidence type="ECO:0000256" key="10">
    <source>
        <dbReference type="SAM" id="Coils"/>
    </source>
</evidence>
<dbReference type="InterPro" id="IPR005467">
    <property type="entry name" value="His_kinase_dom"/>
</dbReference>
<dbReference type="SUPFAM" id="SSF55874">
    <property type="entry name" value="ATPase domain of HSP90 chaperone/DNA topoisomerase II/histidine kinase"/>
    <property type="match status" value="1"/>
</dbReference>
<dbReference type="EMBL" id="MASR01000001">
    <property type="protein sequence ID" value="OFE12702.1"/>
    <property type="molecule type" value="Genomic_DNA"/>
</dbReference>
<dbReference type="InterPro" id="IPR048437">
    <property type="entry name" value="MASE11"/>
</dbReference>
<keyword evidence="3 9" id="KW-0597">Phosphoprotein</keyword>
<dbReference type="Pfam" id="PF00072">
    <property type="entry name" value="Response_reg"/>
    <property type="match status" value="1"/>
</dbReference>
<dbReference type="SMART" id="SM00388">
    <property type="entry name" value="HisKA"/>
    <property type="match status" value="1"/>
</dbReference>
<dbReference type="Gene3D" id="1.10.287.130">
    <property type="match status" value="1"/>
</dbReference>
<feature type="modified residue" description="4-aspartylphosphate" evidence="9">
    <location>
        <position position="513"/>
    </location>
</feature>
<dbReference type="InterPro" id="IPR003594">
    <property type="entry name" value="HATPase_dom"/>
</dbReference>
<protein>
    <recommendedName>
        <fullName evidence="2">histidine kinase</fullName>
        <ecNumber evidence="2">2.7.13.3</ecNumber>
    </recommendedName>
</protein>
<feature type="transmembrane region" description="Helical" evidence="11">
    <location>
        <begin position="113"/>
        <end position="139"/>
    </location>
</feature>
<dbReference type="RefSeq" id="WP_070116311.1">
    <property type="nucleotide sequence ID" value="NZ_MASR01000001.1"/>
</dbReference>
<dbReference type="OrthoDB" id="1931120at2"/>
<dbReference type="PANTHER" id="PTHR43065:SF46">
    <property type="entry name" value="C4-DICARBOXYLATE TRANSPORT SENSOR PROTEIN DCTB"/>
    <property type="match status" value="1"/>
</dbReference>
<keyword evidence="11" id="KW-1133">Transmembrane helix</keyword>
<dbReference type="Proteomes" id="UP000175669">
    <property type="component" value="Unassembled WGS sequence"/>
</dbReference>
<dbReference type="PROSITE" id="PS50109">
    <property type="entry name" value="HIS_KIN"/>
    <property type="match status" value="1"/>
</dbReference>
<reference evidence="15" key="1">
    <citation type="submission" date="2016-07" db="EMBL/GenBank/DDBJ databases">
        <authorList>
            <person name="Florea S."/>
            <person name="Webb J.S."/>
            <person name="Jaromczyk J."/>
            <person name="Schardl C.L."/>
        </authorList>
    </citation>
    <scope>NUCLEOTIDE SEQUENCE [LARGE SCALE GENOMIC DNA]</scope>
    <source>
        <strain evidence="15">KCTC 42131</strain>
    </source>
</reference>
<dbReference type="InterPro" id="IPR036097">
    <property type="entry name" value="HisK_dim/P_sf"/>
</dbReference>
<evidence type="ECO:0000256" key="2">
    <source>
        <dbReference type="ARBA" id="ARBA00012438"/>
    </source>
</evidence>
<dbReference type="InterPro" id="IPR036890">
    <property type="entry name" value="HATPase_C_sf"/>
</dbReference>
<keyword evidence="11" id="KW-0812">Transmembrane</keyword>
<feature type="domain" description="Histidine kinase" evidence="12">
    <location>
        <begin position="224"/>
        <end position="435"/>
    </location>
</feature>
<feature type="transmembrane region" description="Helical" evidence="11">
    <location>
        <begin position="45"/>
        <end position="63"/>
    </location>
</feature>
<evidence type="ECO:0000256" key="9">
    <source>
        <dbReference type="PROSITE-ProRule" id="PRU00169"/>
    </source>
</evidence>
<dbReference type="GO" id="GO:0005524">
    <property type="term" value="F:ATP binding"/>
    <property type="evidence" value="ECO:0007669"/>
    <property type="project" value="UniProtKB-KW"/>
</dbReference>
<keyword evidence="15" id="KW-1185">Reference proteome</keyword>
<dbReference type="EC" id="2.7.13.3" evidence="2"/>
<evidence type="ECO:0000259" key="13">
    <source>
        <dbReference type="PROSITE" id="PS50110"/>
    </source>
</evidence>
<dbReference type="SUPFAM" id="SSF47384">
    <property type="entry name" value="Homodimeric domain of signal transducing histidine kinase"/>
    <property type="match status" value="1"/>
</dbReference>
<keyword evidence="6" id="KW-0418">Kinase</keyword>
<organism evidence="14 15">
    <name type="scientific">Pseudohongiella acticola</name>
    <dbReference type="NCBI Taxonomy" id="1524254"/>
    <lineage>
        <taxon>Bacteria</taxon>
        <taxon>Pseudomonadati</taxon>
        <taxon>Pseudomonadota</taxon>
        <taxon>Gammaproteobacteria</taxon>
        <taxon>Pseudomonadales</taxon>
        <taxon>Pseudohongiellaceae</taxon>
        <taxon>Pseudohongiella</taxon>
    </lineage>
</organism>
<feature type="transmembrane region" description="Helical" evidence="11">
    <location>
        <begin position="21"/>
        <end position="39"/>
    </location>
</feature>
<evidence type="ECO:0000256" key="4">
    <source>
        <dbReference type="ARBA" id="ARBA00022679"/>
    </source>
</evidence>
<dbReference type="Pfam" id="PF02518">
    <property type="entry name" value="HATPase_c"/>
    <property type="match status" value="1"/>
</dbReference>
<evidence type="ECO:0000256" key="5">
    <source>
        <dbReference type="ARBA" id="ARBA00022741"/>
    </source>
</evidence>
<dbReference type="InterPro" id="IPR001789">
    <property type="entry name" value="Sig_transdc_resp-reg_receiver"/>
</dbReference>
<comment type="catalytic activity">
    <reaction evidence="1">
        <text>ATP + protein L-histidine = ADP + protein N-phospho-L-histidine.</text>
        <dbReference type="EC" id="2.7.13.3"/>
    </reaction>
</comment>
<keyword evidence="5" id="KW-0547">Nucleotide-binding</keyword>
<dbReference type="PRINTS" id="PR00344">
    <property type="entry name" value="BCTRLSENSOR"/>
</dbReference>